<dbReference type="EMBL" id="AJYJ02000135">
    <property type="protein sequence ID" value="OEF10073.1"/>
    <property type="molecule type" value="Genomic_DNA"/>
</dbReference>
<dbReference type="Proteomes" id="UP000095059">
    <property type="component" value="Unassembled WGS sequence"/>
</dbReference>
<dbReference type="InterPro" id="IPR016181">
    <property type="entry name" value="Acyl_CoA_acyltransferase"/>
</dbReference>
<dbReference type="SUPFAM" id="SSF55729">
    <property type="entry name" value="Acyl-CoA N-acyltransferases (Nat)"/>
    <property type="match status" value="1"/>
</dbReference>
<organism evidence="1 2">
    <name type="scientific">Aliivibrio logei 5S-186</name>
    <dbReference type="NCBI Taxonomy" id="626086"/>
    <lineage>
        <taxon>Bacteria</taxon>
        <taxon>Pseudomonadati</taxon>
        <taxon>Pseudomonadota</taxon>
        <taxon>Gammaproteobacteria</taxon>
        <taxon>Vibrionales</taxon>
        <taxon>Vibrionaceae</taxon>
        <taxon>Aliivibrio</taxon>
    </lineage>
</organism>
<dbReference type="RefSeq" id="WP_017020714.1">
    <property type="nucleotide sequence ID" value="NZ_AJYJ02000135.1"/>
</dbReference>
<evidence type="ECO:0000313" key="2">
    <source>
        <dbReference type="Proteomes" id="UP000095059"/>
    </source>
</evidence>
<proteinExistence type="predicted"/>
<dbReference type="Gene3D" id="3.40.630.30">
    <property type="match status" value="1"/>
</dbReference>
<gene>
    <name evidence="1" type="ORF">A1Q5_14045</name>
</gene>
<dbReference type="Pfam" id="PF13527">
    <property type="entry name" value="Acetyltransf_9"/>
    <property type="match status" value="1"/>
</dbReference>
<accession>A0ABX3ASQ0</accession>
<keyword evidence="2" id="KW-1185">Reference proteome</keyword>
<comment type="caution">
    <text evidence="1">The sequence shown here is derived from an EMBL/GenBank/DDBJ whole genome shotgun (WGS) entry which is preliminary data.</text>
</comment>
<reference evidence="1 2" key="1">
    <citation type="journal article" date="2012" name="Science">
        <title>Ecological populations of bacteria act as socially cohesive units of antibiotic production and resistance.</title>
        <authorList>
            <person name="Cordero O.X."/>
            <person name="Wildschutte H."/>
            <person name="Kirkup B."/>
            <person name="Proehl S."/>
            <person name="Ngo L."/>
            <person name="Hussain F."/>
            <person name="Le Roux F."/>
            <person name="Mincer T."/>
            <person name="Polz M.F."/>
        </authorList>
    </citation>
    <scope>NUCLEOTIDE SEQUENCE [LARGE SCALE GENOMIC DNA]</scope>
    <source>
        <strain evidence="1 2">5S-186</strain>
    </source>
</reference>
<name>A0ABX3ASQ0_ALILO</name>
<evidence type="ECO:0008006" key="3">
    <source>
        <dbReference type="Google" id="ProtNLM"/>
    </source>
</evidence>
<evidence type="ECO:0000313" key="1">
    <source>
        <dbReference type="EMBL" id="OEF10073.1"/>
    </source>
</evidence>
<sequence length="300" mass="35372">MKISKVDWDNDEIVNSISDLLNDSFETIDSSFFTKDFLRWKHRDNPFGESISYIATDESSKLVGLRTFLKWRFINNENGYSAYQPVDTATSPRARGRGVFSLLTKSVLLETKDKIIFNRPNKNSFPGYIKMGWKYNGNIRFGIIPRFFLRSNYKVSGIELTECFFKKNKFIKFYSDKLQTDKTSDFLIWRFINIPNMKYKLFHVDDNLSFIYKVRSRSRLNELLICDFFSSKDYIENKLGFLFKLQSLLVSEKCHYSVVCFKDIPDGFSSFFLKVPFKKMKLVSKTDNDFIFTLTDVEVF</sequence>
<protein>
    <recommendedName>
        <fullName evidence="3">GNAT family N-acetyltransferase</fullName>
    </recommendedName>
</protein>